<evidence type="ECO:0000256" key="3">
    <source>
        <dbReference type="ARBA" id="ARBA00004906"/>
    </source>
</evidence>
<keyword evidence="7" id="KW-0479">Metal-binding</keyword>
<evidence type="ECO:0000256" key="14">
    <source>
        <dbReference type="SAM" id="Phobius"/>
    </source>
</evidence>
<keyword evidence="8 13" id="KW-0863">Zinc-finger</keyword>
<dbReference type="Pfam" id="PF13639">
    <property type="entry name" value="zf-RING_2"/>
    <property type="match status" value="1"/>
</dbReference>
<comment type="caution">
    <text evidence="16">The sequence shown here is derived from an EMBL/GenBank/DDBJ whole genome shotgun (WGS) entry which is preliminary data.</text>
</comment>
<keyword evidence="10" id="KW-0862">Zinc</keyword>
<dbReference type="InterPro" id="IPR001841">
    <property type="entry name" value="Znf_RING"/>
</dbReference>
<evidence type="ECO:0000256" key="9">
    <source>
        <dbReference type="ARBA" id="ARBA00022786"/>
    </source>
</evidence>
<evidence type="ECO:0000256" key="2">
    <source>
        <dbReference type="ARBA" id="ARBA00004167"/>
    </source>
</evidence>
<reference evidence="16 17" key="1">
    <citation type="journal article" date="2022" name="Nat. Plants">
        <title>Genomes of leafy and leafless Platanthera orchids illuminate the evolution of mycoheterotrophy.</title>
        <authorList>
            <person name="Li M.H."/>
            <person name="Liu K.W."/>
            <person name="Li Z."/>
            <person name="Lu H.C."/>
            <person name="Ye Q.L."/>
            <person name="Zhang D."/>
            <person name="Wang J.Y."/>
            <person name="Li Y.F."/>
            <person name="Zhong Z.M."/>
            <person name="Liu X."/>
            <person name="Yu X."/>
            <person name="Liu D.K."/>
            <person name="Tu X.D."/>
            <person name="Liu B."/>
            <person name="Hao Y."/>
            <person name="Liao X.Y."/>
            <person name="Jiang Y.T."/>
            <person name="Sun W.H."/>
            <person name="Chen J."/>
            <person name="Chen Y.Q."/>
            <person name="Ai Y."/>
            <person name="Zhai J.W."/>
            <person name="Wu S.S."/>
            <person name="Zhou Z."/>
            <person name="Hsiao Y.Y."/>
            <person name="Wu W.L."/>
            <person name="Chen Y.Y."/>
            <person name="Lin Y.F."/>
            <person name="Hsu J.L."/>
            <person name="Li C.Y."/>
            <person name="Wang Z.W."/>
            <person name="Zhao X."/>
            <person name="Zhong W.Y."/>
            <person name="Ma X.K."/>
            <person name="Ma L."/>
            <person name="Huang J."/>
            <person name="Chen G.Z."/>
            <person name="Huang M.Z."/>
            <person name="Huang L."/>
            <person name="Peng D.H."/>
            <person name="Luo Y.B."/>
            <person name="Zou S.Q."/>
            <person name="Chen S.P."/>
            <person name="Lan S."/>
            <person name="Tsai W.C."/>
            <person name="Van de Peer Y."/>
            <person name="Liu Z.J."/>
        </authorList>
    </citation>
    <scope>NUCLEOTIDE SEQUENCE [LARGE SCALE GENOMIC DNA]</scope>
    <source>
        <strain evidence="16">Lor287</strain>
    </source>
</reference>
<organism evidence="16 17">
    <name type="scientific">Platanthera zijinensis</name>
    <dbReference type="NCBI Taxonomy" id="2320716"/>
    <lineage>
        <taxon>Eukaryota</taxon>
        <taxon>Viridiplantae</taxon>
        <taxon>Streptophyta</taxon>
        <taxon>Embryophyta</taxon>
        <taxon>Tracheophyta</taxon>
        <taxon>Spermatophyta</taxon>
        <taxon>Magnoliopsida</taxon>
        <taxon>Liliopsida</taxon>
        <taxon>Asparagales</taxon>
        <taxon>Orchidaceae</taxon>
        <taxon>Orchidoideae</taxon>
        <taxon>Orchideae</taxon>
        <taxon>Orchidinae</taxon>
        <taxon>Platanthera</taxon>
    </lineage>
</organism>
<gene>
    <name evidence="16" type="primary">ATL1</name>
    <name evidence="16" type="ORF">KSP39_PZI008919</name>
</gene>
<keyword evidence="11 14" id="KW-1133">Transmembrane helix</keyword>
<dbReference type="GO" id="GO:0008270">
    <property type="term" value="F:zinc ion binding"/>
    <property type="evidence" value="ECO:0007669"/>
    <property type="project" value="UniProtKB-KW"/>
</dbReference>
<dbReference type="InterPro" id="IPR013083">
    <property type="entry name" value="Znf_RING/FYVE/PHD"/>
</dbReference>
<evidence type="ECO:0000256" key="1">
    <source>
        <dbReference type="ARBA" id="ARBA00000900"/>
    </source>
</evidence>
<dbReference type="PROSITE" id="PS50089">
    <property type="entry name" value="ZF_RING_2"/>
    <property type="match status" value="1"/>
</dbReference>
<feature type="transmembrane region" description="Helical" evidence="14">
    <location>
        <begin position="23"/>
        <end position="51"/>
    </location>
</feature>
<evidence type="ECO:0000256" key="12">
    <source>
        <dbReference type="ARBA" id="ARBA00023136"/>
    </source>
</evidence>
<sequence>MAPSPPPSPSQHHNSPASSKLDYYHFVAGLVFVAILLLVTNAIVVSCCAWLREFFAGRGLLRYDRNHEEVQGWIPSQKYRKKDQIFGEEGDGADTAECSVCLTAFDDGEEVRELPQCGHVFHAACIDMWLHSHSSCPVCRGSALPTQSNSMELSGAMKKSLARPRGSKRNIQELVKICLQFIWSSF</sequence>
<dbReference type="AlphaFoldDB" id="A0AAP0BJX3"/>
<dbReference type="PANTHER" id="PTHR46913:SF1">
    <property type="entry name" value="RING-H2 FINGER PROTEIN ATL16"/>
    <property type="match status" value="1"/>
</dbReference>
<dbReference type="GO" id="GO:0061630">
    <property type="term" value="F:ubiquitin protein ligase activity"/>
    <property type="evidence" value="ECO:0007669"/>
    <property type="project" value="UniProtKB-EC"/>
</dbReference>
<evidence type="ECO:0000256" key="8">
    <source>
        <dbReference type="ARBA" id="ARBA00022771"/>
    </source>
</evidence>
<evidence type="ECO:0000256" key="11">
    <source>
        <dbReference type="ARBA" id="ARBA00022989"/>
    </source>
</evidence>
<accession>A0AAP0BJX3</accession>
<proteinExistence type="predicted"/>
<dbReference type="EC" id="2.3.2.27" evidence="4"/>
<dbReference type="PANTHER" id="PTHR46913">
    <property type="entry name" value="RING-H2 FINGER PROTEIN ATL16"/>
    <property type="match status" value="1"/>
</dbReference>
<evidence type="ECO:0000256" key="10">
    <source>
        <dbReference type="ARBA" id="ARBA00022833"/>
    </source>
</evidence>
<evidence type="ECO:0000256" key="5">
    <source>
        <dbReference type="ARBA" id="ARBA00022679"/>
    </source>
</evidence>
<evidence type="ECO:0000256" key="7">
    <source>
        <dbReference type="ARBA" id="ARBA00022723"/>
    </source>
</evidence>
<dbReference type="GO" id="GO:0016020">
    <property type="term" value="C:membrane"/>
    <property type="evidence" value="ECO:0007669"/>
    <property type="project" value="UniProtKB-SubCell"/>
</dbReference>
<comment type="subcellular location">
    <subcellularLocation>
        <location evidence="2">Membrane</location>
        <topology evidence="2">Single-pass membrane protein</topology>
    </subcellularLocation>
</comment>
<dbReference type="InterPro" id="IPR044600">
    <property type="entry name" value="ATL1/ATL16-like"/>
</dbReference>
<evidence type="ECO:0000256" key="6">
    <source>
        <dbReference type="ARBA" id="ARBA00022692"/>
    </source>
</evidence>
<keyword evidence="17" id="KW-1185">Reference proteome</keyword>
<evidence type="ECO:0000256" key="13">
    <source>
        <dbReference type="PROSITE-ProRule" id="PRU00175"/>
    </source>
</evidence>
<evidence type="ECO:0000256" key="4">
    <source>
        <dbReference type="ARBA" id="ARBA00012483"/>
    </source>
</evidence>
<evidence type="ECO:0000313" key="17">
    <source>
        <dbReference type="Proteomes" id="UP001418222"/>
    </source>
</evidence>
<comment type="pathway">
    <text evidence="3">Protein modification; protein ubiquitination.</text>
</comment>
<dbReference type="SMART" id="SM00184">
    <property type="entry name" value="RING"/>
    <property type="match status" value="1"/>
</dbReference>
<evidence type="ECO:0000313" key="16">
    <source>
        <dbReference type="EMBL" id="KAK8942507.1"/>
    </source>
</evidence>
<keyword evidence="6 14" id="KW-0812">Transmembrane</keyword>
<evidence type="ECO:0000259" key="15">
    <source>
        <dbReference type="PROSITE" id="PS50089"/>
    </source>
</evidence>
<keyword evidence="9" id="KW-0833">Ubl conjugation pathway</keyword>
<dbReference type="EMBL" id="JBBWWQ010000007">
    <property type="protein sequence ID" value="KAK8942507.1"/>
    <property type="molecule type" value="Genomic_DNA"/>
</dbReference>
<dbReference type="GO" id="GO:0016567">
    <property type="term" value="P:protein ubiquitination"/>
    <property type="evidence" value="ECO:0007669"/>
    <property type="project" value="InterPro"/>
</dbReference>
<keyword evidence="5" id="KW-0808">Transferase</keyword>
<dbReference type="SUPFAM" id="SSF57850">
    <property type="entry name" value="RING/U-box"/>
    <property type="match status" value="1"/>
</dbReference>
<dbReference type="CDD" id="cd16461">
    <property type="entry name" value="RING-H2_EL5-like"/>
    <property type="match status" value="1"/>
</dbReference>
<name>A0AAP0BJX3_9ASPA</name>
<dbReference type="Gene3D" id="3.30.40.10">
    <property type="entry name" value="Zinc/RING finger domain, C3HC4 (zinc finger)"/>
    <property type="match status" value="1"/>
</dbReference>
<feature type="domain" description="RING-type" evidence="15">
    <location>
        <begin position="98"/>
        <end position="140"/>
    </location>
</feature>
<comment type="catalytic activity">
    <reaction evidence="1">
        <text>S-ubiquitinyl-[E2 ubiquitin-conjugating enzyme]-L-cysteine + [acceptor protein]-L-lysine = [E2 ubiquitin-conjugating enzyme]-L-cysteine + N(6)-ubiquitinyl-[acceptor protein]-L-lysine.</text>
        <dbReference type="EC" id="2.3.2.27"/>
    </reaction>
</comment>
<dbReference type="Proteomes" id="UP001418222">
    <property type="component" value="Unassembled WGS sequence"/>
</dbReference>
<keyword evidence="12 14" id="KW-0472">Membrane</keyword>
<protein>
    <recommendedName>
        <fullName evidence="4">RING-type E3 ubiquitin transferase</fullName>
        <ecNumber evidence="4">2.3.2.27</ecNumber>
    </recommendedName>
</protein>